<organism evidence="2">
    <name type="scientific">Arundo donax</name>
    <name type="common">Giant reed</name>
    <name type="synonym">Donax arundinaceus</name>
    <dbReference type="NCBI Taxonomy" id="35708"/>
    <lineage>
        <taxon>Eukaryota</taxon>
        <taxon>Viridiplantae</taxon>
        <taxon>Streptophyta</taxon>
        <taxon>Embryophyta</taxon>
        <taxon>Tracheophyta</taxon>
        <taxon>Spermatophyta</taxon>
        <taxon>Magnoliopsida</taxon>
        <taxon>Liliopsida</taxon>
        <taxon>Poales</taxon>
        <taxon>Poaceae</taxon>
        <taxon>PACMAD clade</taxon>
        <taxon>Arundinoideae</taxon>
        <taxon>Arundineae</taxon>
        <taxon>Arundo</taxon>
    </lineage>
</organism>
<accession>A0A0A9ANT4</accession>
<sequence length="72" mass="7418">MHSCLPCSVASLTNSTSGSTSVPPTSLSGALFSYCGVARGDESWVRGGRSREVGGGGCRPRGRKRQRGSSSK</sequence>
<evidence type="ECO:0000313" key="2">
    <source>
        <dbReference type="EMBL" id="JAD52801.1"/>
    </source>
</evidence>
<proteinExistence type="predicted"/>
<dbReference type="AlphaFoldDB" id="A0A0A9ANT4"/>
<feature type="region of interest" description="Disordered" evidence="1">
    <location>
        <begin position="45"/>
        <end position="72"/>
    </location>
</feature>
<feature type="region of interest" description="Disordered" evidence="1">
    <location>
        <begin position="1"/>
        <end position="24"/>
    </location>
</feature>
<feature type="compositionally biased region" description="Low complexity" evidence="1">
    <location>
        <begin position="13"/>
        <end position="24"/>
    </location>
</feature>
<reference evidence="2" key="2">
    <citation type="journal article" date="2015" name="Data Brief">
        <title>Shoot transcriptome of the giant reed, Arundo donax.</title>
        <authorList>
            <person name="Barrero R.A."/>
            <person name="Guerrero F.D."/>
            <person name="Moolhuijzen P."/>
            <person name="Goolsby J.A."/>
            <person name="Tidwell J."/>
            <person name="Bellgard S.E."/>
            <person name="Bellgard M.I."/>
        </authorList>
    </citation>
    <scope>NUCLEOTIDE SEQUENCE</scope>
    <source>
        <tissue evidence="2">Shoot tissue taken approximately 20 cm above the soil surface</tissue>
    </source>
</reference>
<evidence type="ECO:0000256" key="1">
    <source>
        <dbReference type="SAM" id="MobiDB-lite"/>
    </source>
</evidence>
<feature type="compositionally biased region" description="Basic residues" evidence="1">
    <location>
        <begin position="60"/>
        <end position="72"/>
    </location>
</feature>
<dbReference type="EMBL" id="GBRH01245094">
    <property type="protein sequence ID" value="JAD52801.1"/>
    <property type="molecule type" value="Transcribed_RNA"/>
</dbReference>
<protein>
    <submittedName>
        <fullName evidence="2">Uncharacterized protein</fullName>
    </submittedName>
</protein>
<name>A0A0A9ANT4_ARUDO</name>
<reference evidence="2" key="1">
    <citation type="submission" date="2014-09" db="EMBL/GenBank/DDBJ databases">
        <authorList>
            <person name="Magalhaes I.L.F."/>
            <person name="Oliveira U."/>
            <person name="Santos F.R."/>
            <person name="Vidigal T.H.D.A."/>
            <person name="Brescovit A.D."/>
            <person name="Santos A.J."/>
        </authorList>
    </citation>
    <scope>NUCLEOTIDE SEQUENCE</scope>
    <source>
        <tissue evidence="2">Shoot tissue taken approximately 20 cm above the soil surface</tissue>
    </source>
</reference>